<dbReference type="Pfam" id="PF13305">
    <property type="entry name" value="TetR_C_33"/>
    <property type="match status" value="1"/>
</dbReference>
<evidence type="ECO:0000256" key="4">
    <source>
        <dbReference type="PROSITE-ProRule" id="PRU00335"/>
    </source>
</evidence>
<evidence type="ECO:0000256" key="2">
    <source>
        <dbReference type="ARBA" id="ARBA00023125"/>
    </source>
</evidence>
<dbReference type="InterPro" id="IPR025996">
    <property type="entry name" value="MT1864/Rv1816-like_C"/>
</dbReference>
<dbReference type="InterPro" id="IPR050109">
    <property type="entry name" value="HTH-type_TetR-like_transc_reg"/>
</dbReference>
<dbReference type="RefSeq" id="WP_216343797.1">
    <property type="nucleotide sequence ID" value="NZ_JAHLEM010000256.1"/>
</dbReference>
<comment type="caution">
    <text evidence="6">The sequence shown here is derived from an EMBL/GenBank/DDBJ whole genome shotgun (WGS) entry which is preliminary data.</text>
</comment>
<protein>
    <submittedName>
        <fullName evidence="6">TetR/AcrR family transcriptional regulator</fullName>
    </submittedName>
</protein>
<feature type="domain" description="HTH tetR-type" evidence="5">
    <location>
        <begin position="19"/>
        <end position="79"/>
    </location>
</feature>
<accession>A0ABS6CJC6</accession>
<evidence type="ECO:0000256" key="3">
    <source>
        <dbReference type="ARBA" id="ARBA00023163"/>
    </source>
</evidence>
<dbReference type="InterPro" id="IPR001647">
    <property type="entry name" value="HTH_TetR"/>
</dbReference>
<organism evidence="6 7">
    <name type="scientific">Streptomyces niphimycinicus</name>
    <dbReference type="NCBI Taxonomy" id="2842201"/>
    <lineage>
        <taxon>Bacteria</taxon>
        <taxon>Bacillati</taxon>
        <taxon>Actinomycetota</taxon>
        <taxon>Actinomycetes</taxon>
        <taxon>Kitasatosporales</taxon>
        <taxon>Streptomycetaceae</taxon>
        <taxon>Streptomyces</taxon>
    </lineage>
</organism>
<name>A0ABS6CJC6_9ACTN</name>
<dbReference type="Pfam" id="PF00440">
    <property type="entry name" value="TetR_N"/>
    <property type="match status" value="1"/>
</dbReference>
<dbReference type="PANTHER" id="PTHR30055:SF243">
    <property type="entry name" value="HTH-TYPE TRANSCRIPTIONAL REGULATOR RV1816"/>
    <property type="match status" value="1"/>
</dbReference>
<reference evidence="6 7" key="1">
    <citation type="submission" date="2021-06" db="EMBL/GenBank/DDBJ databases">
        <authorList>
            <person name="Pan X."/>
        </authorList>
    </citation>
    <scope>NUCLEOTIDE SEQUENCE [LARGE SCALE GENOMIC DNA]</scope>
    <source>
        <strain evidence="6 7">4503</strain>
    </source>
</reference>
<evidence type="ECO:0000313" key="6">
    <source>
        <dbReference type="EMBL" id="MBU3866790.1"/>
    </source>
</evidence>
<evidence type="ECO:0000259" key="5">
    <source>
        <dbReference type="PROSITE" id="PS50977"/>
    </source>
</evidence>
<dbReference type="PANTHER" id="PTHR30055">
    <property type="entry name" value="HTH-TYPE TRANSCRIPTIONAL REGULATOR RUTR"/>
    <property type="match status" value="1"/>
</dbReference>
<keyword evidence="2 4" id="KW-0238">DNA-binding</keyword>
<sequence>MSADPYTTAVPSLRQRRRAVATQEIVEAAERYIAEHGPHALSLRGVARNLGMTVQGLYHYFPNRDALLTMLITKAYRDLADAVTAAVDTAADESAEVRFMAATEGYRRWAITHVERFQLLYGAPLRHYAAPHDGPTTQALRRMCEIFQHEMFDGFTTAQLAAADTRGLSPALEAHLEPLFPHGPETLPPPATALLLGAWGHLHGMVVLEVFGHTSFIGEHQAEIFRMAMRALLEDIHRRIPAQPEEAPATPA</sequence>
<dbReference type="PROSITE" id="PS50977">
    <property type="entry name" value="HTH_TETR_2"/>
    <property type="match status" value="1"/>
</dbReference>
<feature type="DNA-binding region" description="H-T-H motif" evidence="4">
    <location>
        <begin position="42"/>
        <end position="61"/>
    </location>
</feature>
<keyword evidence="7" id="KW-1185">Reference proteome</keyword>
<dbReference type="EMBL" id="JAHLEM010000256">
    <property type="protein sequence ID" value="MBU3866790.1"/>
    <property type="molecule type" value="Genomic_DNA"/>
</dbReference>
<proteinExistence type="predicted"/>
<keyword evidence="1" id="KW-0805">Transcription regulation</keyword>
<gene>
    <name evidence="6" type="ORF">KN815_22815</name>
</gene>
<dbReference type="Proteomes" id="UP000720508">
    <property type="component" value="Unassembled WGS sequence"/>
</dbReference>
<keyword evidence="3" id="KW-0804">Transcription</keyword>
<evidence type="ECO:0000256" key="1">
    <source>
        <dbReference type="ARBA" id="ARBA00023015"/>
    </source>
</evidence>
<evidence type="ECO:0000313" key="7">
    <source>
        <dbReference type="Proteomes" id="UP000720508"/>
    </source>
</evidence>